<gene>
    <name evidence="1" type="ORF">Ari01nite_67640</name>
</gene>
<dbReference type="Proteomes" id="UP000636960">
    <property type="component" value="Unassembled WGS sequence"/>
</dbReference>
<organism evidence="1 2">
    <name type="scientific">Paractinoplanes rishiriensis</name>
    <dbReference type="NCBI Taxonomy" id="1050105"/>
    <lineage>
        <taxon>Bacteria</taxon>
        <taxon>Bacillati</taxon>
        <taxon>Actinomycetota</taxon>
        <taxon>Actinomycetes</taxon>
        <taxon>Micromonosporales</taxon>
        <taxon>Micromonosporaceae</taxon>
        <taxon>Paractinoplanes</taxon>
    </lineage>
</organism>
<dbReference type="AlphaFoldDB" id="A0A919K4B1"/>
<name>A0A919K4B1_9ACTN</name>
<accession>A0A919K4B1</accession>
<proteinExistence type="predicted"/>
<dbReference type="EMBL" id="BOMV01000071">
    <property type="protein sequence ID" value="GIE99299.1"/>
    <property type="molecule type" value="Genomic_DNA"/>
</dbReference>
<evidence type="ECO:0000313" key="1">
    <source>
        <dbReference type="EMBL" id="GIE99299.1"/>
    </source>
</evidence>
<keyword evidence="2" id="KW-1185">Reference proteome</keyword>
<dbReference type="RefSeq" id="WP_203786294.1">
    <property type="nucleotide sequence ID" value="NZ_BOMV01000071.1"/>
</dbReference>
<evidence type="ECO:0000313" key="2">
    <source>
        <dbReference type="Proteomes" id="UP000636960"/>
    </source>
</evidence>
<protein>
    <submittedName>
        <fullName evidence="1">Oxidoreductase</fullName>
    </submittedName>
</protein>
<dbReference type="InterPro" id="IPR029475">
    <property type="entry name" value="DUF6807"/>
</dbReference>
<reference evidence="1" key="1">
    <citation type="submission" date="2021-01" db="EMBL/GenBank/DDBJ databases">
        <title>Whole genome shotgun sequence of Actinoplanes rishiriensis NBRC 108556.</title>
        <authorList>
            <person name="Komaki H."/>
            <person name="Tamura T."/>
        </authorList>
    </citation>
    <scope>NUCLEOTIDE SEQUENCE</scope>
    <source>
        <strain evidence="1">NBRC 108556</strain>
    </source>
</reference>
<dbReference type="Pfam" id="PF14100">
    <property type="entry name" value="DUF6807"/>
    <property type="match status" value="1"/>
</dbReference>
<sequence>MTALRVGDTEVATYVEEPDLDIRLAPRPHLHPVRTLAGTVVTDSLCYDHPWHMGASVTLADVAGVNLWGGRTYVRDEGYVWLDDHGRIRHLASKPVDGGFLEQLLWCDADDRILLREERVVTARAAARGWELHFSYELSATGPDDVVIGSPVTHGRPVGAGYGGFFWRAGAGEAQTFTATGAAAHGSTDPWLALTVGGSYTLVFRGLAGEDRWFARTEGYTGVCAALAWSQPLPIRPGVPLSREMRVLIADGVLTRAEINEALVDL</sequence>
<comment type="caution">
    <text evidence="1">The sequence shown here is derived from an EMBL/GenBank/DDBJ whole genome shotgun (WGS) entry which is preliminary data.</text>
</comment>